<keyword evidence="1" id="KW-0812">Transmembrane</keyword>
<sequence>MVPTAGLWWALALTGPFACVLPWLDALDARALDQLTARKVPFGRRLVALLLDAVRACSASSAWSDDMRRP</sequence>
<evidence type="ECO:0000313" key="3">
    <source>
        <dbReference type="Proteomes" id="UP001218629"/>
    </source>
</evidence>
<dbReference type="RefSeq" id="WP_275310481.1">
    <property type="nucleotide sequence ID" value="NZ_CP095749.1"/>
</dbReference>
<keyword evidence="1" id="KW-1133">Transmembrane helix</keyword>
<keyword evidence="3" id="KW-1185">Reference proteome</keyword>
<evidence type="ECO:0000313" key="2">
    <source>
        <dbReference type="EMBL" id="WEB44289.1"/>
    </source>
</evidence>
<dbReference type="Proteomes" id="UP001218629">
    <property type="component" value="Chromosome"/>
</dbReference>
<protein>
    <submittedName>
        <fullName evidence="2">Uncharacterized protein</fullName>
    </submittedName>
</protein>
<dbReference type="EMBL" id="CP095749">
    <property type="protein sequence ID" value="WEB44289.1"/>
    <property type="molecule type" value="Genomic_DNA"/>
</dbReference>
<reference evidence="2 3" key="1">
    <citation type="submission" date="2022-03" db="EMBL/GenBank/DDBJ databases">
        <title>Streptomyces yunnanensis P86,complete genome.</title>
        <authorList>
            <person name="Chen S."/>
            <person name="Zhang Q."/>
        </authorList>
    </citation>
    <scope>NUCLEOTIDE SEQUENCE [LARGE SCALE GENOMIC DNA]</scope>
    <source>
        <strain evidence="2 3">P86</strain>
    </source>
</reference>
<name>A0ABY8AGZ4_9ACTN</name>
<accession>A0ABY8AGZ4</accession>
<keyword evidence="1" id="KW-0472">Membrane</keyword>
<gene>
    <name evidence="2" type="ORF">MOV08_36690</name>
</gene>
<evidence type="ECO:0000256" key="1">
    <source>
        <dbReference type="SAM" id="Phobius"/>
    </source>
</evidence>
<feature type="transmembrane region" description="Helical" evidence="1">
    <location>
        <begin position="6"/>
        <end position="24"/>
    </location>
</feature>
<organism evidence="2 3">
    <name type="scientific">Streptomyces yunnanensis</name>
    <dbReference type="NCBI Taxonomy" id="156453"/>
    <lineage>
        <taxon>Bacteria</taxon>
        <taxon>Bacillati</taxon>
        <taxon>Actinomycetota</taxon>
        <taxon>Actinomycetes</taxon>
        <taxon>Kitasatosporales</taxon>
        <taxon>Streptomycetaceae</taxon>
        <taxon>Streptomyces</taxon>
    </lineage>
</organism>
<proteinExistence type="predicted"/>